<dbReference type="EC" id="3.1.1.-" evidence="3"/>
<reference evidence="6 7" key="1">
    <citation type="submission" date="2024-07" db="EMBL/GenBank/DDBJ databases">
        <title>Section-level genome sequencing and comparative genomics of Aspergillus sections Usti and Cavernicolus.</title>
        <authorList>
            <consortium name="Lawrence Berkeley National Laboratory"/>
            <person name="Nybo J.L."/>
            <person name="Vesth T.C."/>
            <person name="Theobald S."/>
            <person name="Frisvad J.C."/>
            <person name="Larsen T.O."/>
            <person name="Kjaerboelling I."/>
            <person name="Rothschild-Mancinelli K."/>
            <person name="Lyhne E.K."/>
            <person name="Kogle M.E."/>
            <person name="Barry K."/>
            <person name="Clum A."/>
            <person name="Na H."/>
            <person name="Ledsgaard L."/>
            <person name="Lin J."/>
            <person name="Lipzen A."/>
            <person name="Kuo A."/>
            <person name="Riley R."/>
            <person name="Mondo S."/>
            <person name="Labutti K."/>
            <person name="Haridas S."/>
            <person name="Pangalinan J."/>
            <person name="Salamov A.A."/>
            <person name="Simmons B.A."/>
            <person name="Magnuson J.K."/>
            <person name="Chen J."/>
            <person name="Drula E."/>
            <person name="Henrissat B."/>
            <person name="Wiebenga A."/>
            <person name="Lubbers R.J."/>
            <person name="Gomes A.C."/>
            <person name="Makela M.R."/>
            <person name="Stajich J."/>
            <person name="Grigoriev I.V."/>
            <person name="Mortensen U.H."/>
            <person name="De Vries R.P."/>
            <person name="Baker S.E."/>
            <person name="Andersen M.R."/>
        </authorList>
    </citation>
    <scope>NUCLEOTIDE SEQUENCE [LARGE SCALE GENOMIC DNA]</scope>
    <source>
        <strain evidence="6 7">CBS 209.92</strain>
    </source>
</reference>
<dbReference type="GO" id="GO:0016787">
    <property type="term" value="F:hydrolase activity"/>
    <property type="evidence" value="ECO:0007669"/>
    <property type="project" value="UniProtKB-KW"/>
</dbReference>
<keyword evidence="2 3" id="KW-0378">Hydrolase</keyword>
<sequence length="485" mass="52869">MKLFVASLLPLAVWASELTVSTTSGTVHGFYNDSSTRTVRAFLGIPYAEPPVGIRRWAPPVPKKSPRSRLGGHEFGPSCPLLYSPSDNDIYSVLPYSLPHPDYISEDCLSLNIWAPSCRHAKLSGTSNKAAVLVFIHGGAFVSGSSAVPFYNGASFVRDNDNVIIVTLNYRLGIFGYPNAPGLSHGERNVGLLDQRLAVEWVRDNISRFGGDPKRIALFGQSAGAISADMYAYTYPEDPLVHGIVLQSGTATLFSSSDFTHSSWQNVSGTLGCTQRDPVRNLKCMRKLAVRDVLQAAALQLFVPVQDNITVFSNYSHRAELGKLAQVPILVGSNAQESFTGPLDGTGPDEVTAQASTTALFTYPAGIAARTRRDHNIPNWRYLYHGNWTNLSPVPWLGAYHSSELPLVFGTYNLVQPISRDQGLASKYIQGAWAAFANDPHDGLSAYGWPVYDPHDSSLANLALDNRYEPVFTDNPLGELFTSTN</sequence>
<dbReference type="InterPro" id="IPR002018">
    <property type="entry name" value="CarbesteraseB"/>
</dbReference>
<evidence type="ECO:0000256" key="4">
    <source>
        <dbReference type="SAM" id="SignalP"/>
    </source>
</evidence>
<comment type="caution">
    <text evidence="6">The sequence shown here is derived from an EMBL/GenBank/DDBJ whole genome shotgun (WGS) entry which is preliminary data.</text>
</comment>
<dbReference type="InterPro" id="IPR019826">
    <property type="entry name" value="Carboxylesterase_B_AS"/>
</dbReference>
<dbReference type="PANTHER" id="PTHR43918:SF4">
    <property type="entry name" value="CARBOXYLIC ESTER HYDROLASE"/>
    <property type="match status" value="1"/>
</dbReference>
<evidence type="ECO:0000259" key="5">
    <source>
        <dbReference type="Pfam" id="PF00135"/>
    </source>
</evidence>
<dbReference type="Proteomes" id="UP001610563">
    <property type="component" value="Unassembled WGS sequence"/>
</dbReference>
<feature type="domain" description="Carboxylesterase type B" evidence="5">
    <location>
        <begin position="18"/>
        <end position="338"/>
    </location>
</feature>
<protein>
    <recommendedName>
        <fullName evidence="3">Carboxylic ester hydrolase</fullName>
        <ecNumber evidence="3">3.1.1.-</ecNumber>
    </recommendedName>
</protein>
<evidence type="ECO:0000256" key="1">
    <source>
        <dbReference type="ARBA" id="ARBA00005964"/>
    </source>
</evidence>
<accession>A0ABR4G3W4</accession>
<gene>
    <name evidence="6" type="ORF">BJX66DRAFT_338559</name>
</gene>
<feature type="chain" id="PRO_5046972567" description="Carboxylic ester hydrolase" evidence="4">
    <location>
        <begin position="16"/>
        <end position="485"/>
    </location>
</feature>
<dbReference type="InterPro" id="IPR050654">
    <property type="entry name" value="AChE-related_enzymes"/>
</dbReference>
<comment type="similarity">
    <text evidence="1 3">Belongs to the type-B carboxylesterase/lipase family.</text>
</comment>
<organism evidence="6 7">
    <name type="scientific">Aspergillus keveii</name>
    <dbReference type="NCBI Taxonomy" id="714993"/>
    <lineage>
        <taxon>Eukaryota</taxon>
        <taxon>Fungi</taxon>
        <taxon>Dikarya</taxon>
        <taxon>Ascomycota</taxon>
        <taxon>Pezizomycotina</taxon>
        <taxon>Eurotiomycetes</taxon>
        <taxon>Eurotiomycetidae</taxon>
        <taxon>Eurotiales</taxon>
        <taxon>Aspergillaceae</taxon>
        <taxon>Aspergillus</taxon>
        <taxon>Aspergillus subgen. Nidulantes</taxon>
    </lineage>
</organism>
<feature type="signal peptide" evidence="4">
    <location>
        <begin position="1"/>
        <end position="15"/>
    </location>
</feature>
<dbReference type="SUPFAM" id="SSF53474">
    <property type="entry name" value="alpha/beta-Hydrolases"/>
    <property type="match status" value="1"/>
</dbReference>
<dbReference type="InterPro" id="IPR029058">
    <property type="entry name" value="AB_hydrolase_fold"/>
</dbReference>
<name>A0ABR4G3W4_9EURO</name>
<dbReference type="Pfam" id="PF00135">
    <property type="entry name" value="COesterase"/>
    <property type="match status" value="2"/>
</dbReference>
<dbReference type="EMBL" id="JBFTWV010000054">
    <property type="protein sequence ID" value="KAL2793663.1"/>
    <property type="molecule type" value="Genomic_DNA"/>
</dbReference>
<dbReference type="PANTHER" id="PTHR43918">
    <property type="entry name" value="ACETYLCHOLINESTERASE"/>
    <property type="match status" value="1"/>
</dbReference>
<evidence type="ECO:0000313" key="7">
    <source>
        <dbReference type="Proteomes" id="UP001610563"/>
    </source>
</evidence>
<proteinExistence type="inferred from homology"/>
<dbReference type="Gene3D" id="3.40.50.1820">
    <property type="entry name" value="alpha/beta hydrolase"/>
    <property type="match status" value="2"/>
</dbReference>
<keyword evidence="7" id="KW-1185">Reference proteome</keyword>
<evidence type="ECO:0000256" key="3">
    <source>
        <dbReference type="RuleBase" id="RU361235"/>
    </source>
</evidence>
<evidence type="ECO:0000313" key="6">
    <source>
        <dbReference type="EMBL" id="KAL2793663.1"/>
    </source>
</evidence>
<keyword evidence="4" id="KW-0732">Signal</keyword>
<evidence type="ECO:0000256" key="2">
    <source>
        <dbReference type="ARBA" id="ARBA00022801"/>
    </source>
</evidence>
<dbReference type="PROSITE" id="PS00122">
    <property type="entry name" value="CARBOXYLESTERASE_B_1"/>
    <property type="match status" value="1"/>
</dbReference>
<feature type="domain" description="Carboxylesterase type B" evidence="5">
    <location>
        <begin position="353"/>
        <end position="466"/>
    </location>
</feature>